<proteinExistence type="predicted"/>
<dbReference type="AlphaFoldDB" id="A0A0A2C8A5"/>
<evidence type="ECO:0000256" key="1">
    <source>
        <dbReference type="PIRSR" id="PIRSR601310-1"/>
    </source>
</evidence>
<evidence type="ECO:0000256" key="2">
    <source>
        <dbReference type="PIRSR" id="PIRSR601310-3"/>
    </source>
</evidence>
<dbReference type="InterPro" id="IPR036265">
    <property type="entry name" value="HIT-like_sf"/>
</dbReference>
<dbReference type="Proteomes" id="UP000030392">
    <property type="component" value="Unassembled WGS sequence"/>
</dbReference>
<dbReference type="CDD" id="cd01276">
    <property type="entry name" value="PKCI_related"/>
    <property type="match status" value="1"/>
</dbReference>
<dbReference type="EMBL" id="JNAX01000005">
    <property type="protein sequence ID" value="KGG21787.1"/>
    <property type="molecule type" value="Genomic_DNA"/>
</dbReference>
<dbReference type="InterPro" id="IPR019808">
    <property type="entry name" value="Histidine_triad_CS"/>
</dbReference>
<dbReference type="InterPro" id="IPR001310">
    <property type="entry name" value="Histidine_triad_HIT"/>
</dbReference>
<evidence type="ECO:0000256" key="3">
    <source>
        <dbReference type="PROSITE-ProRule" id="PRU00464"/>
    </source>
</evidence>
<dbReference type="PROSITE" id="PS00892">
    <property type="entry name" value="HIT_1"/>
    <property type="match status" value="1"/>
</dbReference>
<protein>
    <submittedName>
        <fullName evidence="5">Bis(5'-nucleosyl)-tetraphosphatasee (Asymmetrical)</fullName>
        <ecNumber evidence="5">3.6.1.17</ecNumber>
    </submittedName>
</protein>
<dbReference type="PRINTS" id="PR00332">
    <property type="entry name" value="HISTRIAD"/>
</dbReference>
<keyword evidence="5" id="KW-0378">Hydrolase</keyword>
<evidence type="ECO:0000313" key="6">
    <source>
        <dbReference type="Proteomes" id="UP000030392"/>
    </source>
</evidence>
<dbReference type="SUPFAM" id="SSF54197">
    <property type="entry name" value="HIT-like"/>
    <property type="match status" value="1"/>
</dbReference>
<evidence type="ECO:0000313" key="5">
    <source>
        <dbReference type="EMBL" id="KGG21787.1"/>
    </source>
</evidence>
<dbReference type="PROSITE" id="PS51084">
    <property type="entry name" value="HIT_2"/>
    <property type="match status" value="1"/>
</dbReference>
<dbReference type="RefSeq" id="WP_036904822.1">
    <property type="nucleotide sequence ID" value="NZ_CP138967.1"/>
</dbReference>
<evidence type="ECO:0000259" key="4">
    <source>
        <dbReference type="PROSITE" id="PS51084"/>
    </source>
</evidence>
<reference evidence="6" key="1">
    <citation type="journal article" date="2014" name="Sci. Data">
        <title>Genomes of diverse isolates of the marine cyanobacterium Prochlorococcus.</title>
        <authorList>
            <person name="Biller S."/>
            <person name="Berube P."/>
            <person name="Thompson J."/>
            <person name="Kelly L."/>
            <person name="Roggensack S."/>
            <person name="Awad L."/>
            <person name="Roache-Johnson K."/>
            <person name="Ding H."/>
            <person name="Giovannoni S.J."/>
            <person name="Moore L.R."/>
            <person name="Chisholm S.W."/>
        </authorList>
    </citation>
    <scope>NUCLEOTIDE SEQUENCE [LARGE SCALE GENOMIC DNA]</scope>
    <source>
        <strain evidence="6">PAC1</strain>
    </source>
</reference>
<dbReference type="PANTHER" id="PTHR23089">
    <property type="entry name" value="HISTIDINE TRIAD HIT PROTEIN"/>
    <property type="match status" value="1"/>
</dbReference>
<feature type="active site" description="Tele-AMP-histidine intermediate" evidence="1">
    <location>
        <position position="97"/>
    </location>
</feature>
<dbReference type="EC" id="3.6.1.17" evidence="5"/>
<comment type="caution">
    <text evidence="5">The sequence shown here is derived from an EMBL/GenBank/DDBJ whole genome shotgun (WGS) entry which is preliminary data.</text>
</comment>
<dbReference type="Gene3D" id="3.30.428.10">
    <property type="entry name" value="HIT-like"/>
    <property type="match status" value="1"/>
</dbReference>
<dbReference type="GO" id="GO:0004081">
    <property type="term" value="F:bis(5'-nucleosyl)-tetraphosphatase (asymmetrical) activity"/>
    <property type="evidence" value="ECO:0007669"/>
    <property type="project" value="UniProtKB-EC"/>
</dbReference>
<sequence length="111" mass="12381">MTTIFDKILRGEIPCDEVFSDHKCLAFKDITPQAPTHILIIPRKPIPSLQDIKKEDQELLGHLLLKGTEIANAAGLESWRTIINTGEEAGQTVFHLHIHIIGGRKLSWPPG</sequence>
<dbReference type="Pfam" id="PF11969">
    <property type="entry name" value="DcpS_C"/>
    <property type="match status" value="1"/>
</dbReference>
<organism evidence="5 6">
    <name type="scientific">Prochlorococcus marinus str. PAC1</name>
    <dbReference type="NCBI Taxonomy" id="59924"/>
    <lineage>
        <taxon>Bacteria</taxon>
        <taxon>Bacillati</taxon>
        <taxon>Cyanobacteriota</taxon>
        <taxon>Cyanophyceae</taxon>
        <taxon>Synechococcales</taxon>
        <taxon>Prochlorococcaceae</taxon>
        <taxon>Prochlorococcus</taxon>
    </lineage>
</organism>
<feature type="domain" description="HIT" evidence="4">
    <location>
        <begin position="4"/>
        <end position="111"/>
    </location>
</feature>
<name>A0A0A2C8A5_PROMR</name>
<dbReference type="InterPro" id="IPR011146">
    <property type="entry name" value="HIT-like"/>
</dbReference>
<gene>
    <name evidence="5" type="ORF">EV03_0528</name>
</gene>
<accession>A0A0A2C8A5</accession>
<feature type="short sequence motif" description="Histidine triad motif" evidence="2 3">
    <location>
        <begin position="95"/>
        <end position="99"/>
    </location>
</feature>